<proteinExistence type="predicted"/>
<protein>
    <submittedName>
        <fullName evidence="1">Uncharacterized protein</fullName>
    </submittedName>
</protein>
<keyword evidence="2" id="KW-1185">Reference proteome</keyword>
<reference evidence="1 2" key="1">
    <citation type="submission" date="2016-10" db="EMBL/GenBank/DDBJ databases">
        <authorList>
            <person name="de Groot N.N."/>
        </authorList>
    </citation>
    <scope>NUCLEOTIDE SEQUENCE [LARGE SCALE GENOMIC DNA]</scope>
    <source>
        <strain evidence="1 2">DSM 19219</strain>
    </source>
</reference>
<dbReference type="EMBL" id="FNNI01000005">
    <property type="protein sequence ID" value="SDX34361.1"/>
    <property type="molecule type" value="Genomic_DNA"/>
</dbReference>
<dbReference type="Proteomes" id="UP000198500">
    <property type="component" value="Unassembled WGS sequence"/>
</dbReference>
<evidence type="ECO:0000313" key="1">
    <source>
        <dbReference type="EMBL" id="SDX34361.1"/>
    </source>
</evidence>
<dbReference type="STRING" id="574349.SAMN05443545_10558"/>
<evidence type="ECO:0000313" key="2">
    <source>
        <dbReference type="Proteomes" id="UP000198500"/>
    </source>
</evidence>
<sequence>MQNVYKAELYRFSLIASTSLCVMLSTLTDAPPAKAALLLGALWLFLTACLLKSTPRWPLPIPWHCIPSLLLAILISIDPGRYAIWSWCWALLLILPQPRWTGIFHLGLALFGWWQFRDMVDTPSWFFYGLLLALLMLTGQSRAIQLRSLWENATQCDQLATGQRLWSPDSLADDIAREHARSDREGTHAELLLLRTARRQQNQAAAALWHCLAAFEQGYKIDQQTLAALLISRDLSHARQRREALLTALPDTARIRVIYLSQALPLEAEIQALETQQAPQYCTEEATRHG</sequence>
<organism evidence="1 2">
    <name type="scientific">Aidingimonas halophila</name>
    <dbReference type="NCBI Taxonomy" id="574349"/>
    <lineage>
        <taxon>Bacteria</taxon>
        <taxon>Pseudomonadati</taxon>
        <taxon>Pseudomonadota</taxon>
        <taxon>Gammaproteobacteria</taxon>
        <taxon>Oceanospirillales</taxon>
        <taxon>Halomonadaceae</taxon>
        <taxon>Aidingimonas</taxon>
    </lineage>
</organism>
<accession>A0A1H3AY76</accession>
<dbReference type="RefSeq" id="WP_092569444.1">
    <property type="nucleotide sequence ID" value="NZ_BMXH01000003.1"/>
</dbReference>
<gene>
    <name evidence="1" type="ORF">SAMN05443545_10558</name>
</gene>
<dbReference type="OrthoDB" id="6182046at2"/>
<name>A0A1H3AY76_9GAMM</name>
<dbReference type="AlphaFoldDB" id="A0A1H3AY76"/>